<dbReference type="Gene3D" id="2.40.30.10">
    <property type="entry name" value="Translation factors"/>
    <property type="match status" value="1"/>
</dbReference>
<evidence type="ECO:0000259" key="4">
    <source>
        <dbReference type="Pfam" id="PF16325"/>
    </source>
</evidence>
<gene>
    <name evidence="5" type="ORF">H8717_03270</name>
</gene>
<comment type="caution">
    <text evidence="5">The sequence shown here is derived from an EMBL/GenBank/DDBJ whole genome shotgun (WGS) entry which is preliminary data.</text>
</comment>
<dbReference type="PROSITE" id="PS01276">
    <property type="entry name" value="PEPTIDASE_U32"/>
    <property type="match status" value="1"/>
</dbReference>
<organism evidence="5 6">
    <name type="scientific">Yanshouia hominis</name>
    <dbReference type="NCBI Taxonomy" id="2763673"/>
    <lineage>
        <taxon>Bacteria</taxon>
        <taxon>Bacillati</taxon>
        <taxon>Bacillota</taxon>
        <taxon>Clostridia</taxon>
        <taxon>Eubacteriales</taxon>
        <taxon>Oscillospiraceae</taxon>
        <taxon>Yanshouia</taxon>
    </lineage>
</organism>
<dbReference type="PANTHER" id="PTHR30217">
    <property type="entry name" value="PEPTIDASE U32 FAMILY"/>
    <property type="match status" value="1"/>
</dbReference>
<dbReference type="Proteomes" id="UP000658131">
    <property type="component" value="Unassembled WGS sequence"/>
</dbReference>
<evidence type="ECO:0000313" key="5">
    <source>
        <dbReference type="EMBL" id="MBC8575435.1"/>
    </source>
</evidence>
<dbReference type="PANTHER" id="PTHR30217:SF6">
    <property type="entry name" value="TRNA HYDROXYLATION PROTEIN P"/>
    <property type="match status" value="1"/>
</dbReference>
<feature type="domain" description="Peptidase family U32 C-terminal" evidence="4">
    <location>
        <begin position="320"/>
        <end position="399"/>
    </location>
</feature>
<dbReference type="InterPro" id="IPR001539">
    <property type="entry name" value="Peptidase_U32"/>
</dbReference>
<evidence type="ECO:0000256" key="1">
    <source>
        <dbReference type="ARBA" id="ARBA00022670"/>
    </source>
</evidence>
<dbReference type="InterPro" id="IPR051454">
    <property type="entry name" value="RNA/ubiquinone_mod_enzymes"/>
</dbReference>
<proteinExistence type="inferred from homology"/>
<sequence length="407" mass="45134">MRLKPELLCPAGDFERLKTAIRYGADAVYLGADRFGMRSASPNFSLDELARATEYAHARSVSVHLTVNTLPRGGEIDELPDFLQSAAHCGVDALIIADLGVLALAHRLLPRMELHASTQTGIVNHLTANALYEMGVRRVVLARELTMEEIRVIRQNTPSDLMLETFIHGAMCMSVSGRCVISNYLTGRDANRGKCSQPCRWNYHLMEEKRPGIFLPVFEDERGSTILNAKDLCMIEHLSELAEAGVGSFKIEGRAKSAYYVGIVTNAYRAALDAAVQGACAPDWAVAELSTISHREYCTGFYYGREPVMQSYRPGGYVQNWEVSAIVERCGEGRLYLTERNRFQNGDSLELLEPGCPPRALAADDLRDEDGNPLEAARHPLMKVSIHFDGKACPGAMLRKRRQEESP</sequence>
<dbReference type="Pfam" id="PF01136">
    <property type="entry name" value="Peptidase_U32"/>
    <property type="match status" value="1"/>
</dbReference>
<evidence type="ECO:0000256" key="3">
    <source>
        <dbReference type="ARBA" id="ARBA00038374"/>
    </source>
</evidence>
<dbReference type="EMBL" id="JACRTB010000004">
    <property type="protein sequence ID" value="MBC8575435.1"/>
    <property type="molecule type" value="Genomic_DNA"/>
</dbReference>
<evidence type="ECO:0000313" key="6">
    <source>
        <dbReference type="Proteomes" id="UP000658131"/>
    </source>
</evidence>
<reference evidence="5 6" key="1">
    <citation type="submission" date="2020-08" db="EMBL/GenBank/DDBJ databases">
        <title>Genome public.</title>
        <authorList>
            <person name="Liu C."/>
            <person name="Sun Q."/>
        </authorList>
    </citation>
    <scope>NUCLEOTIDE SEQUENCE [LARGE SCALE GENOMIC DNA]</scope>
    <source>
        <strain evidence="5 6">BX1</strain>
    </source>
</reference>
<name>A0ABR7NG98_9FIRM</name>
<protein>
    <submittedName>
        <fullName evidence="5">U32 family peptidase</fullName>
    </submittedName>
</protein>
<comment type="similarity">
    <text evidence="3">Belongs to the peptidase U32 family.</text>
</comment>
<accession>A0ABR7NG98</accession>
<dbReference type="Pfam" id="PF16325">
    <property type="entry name" value="Peptidase_U32_C"/>
    <property type="match status" value="1"/>
</dbReference>
<evidence type="ECO:0000256" key="2">
    <source>
        <dbReference type="ARBA" id="ARBA00022801"/>
    </source>
</evidence>
<dbReference type="RefSeq" id="WP_262399076.1">
    <property type="nucleotide sequence ID" value="NZ_JACRTB010000004.1"/>
</dbReference>
<keyword evidence="1" id="KW-0645">Protease</keyword>
<dbReference type="InterPro" id="IPR032525">
    <property type="entry name" value="Peptidase_U32_C"/>
</dbReference>
<keyword evidence="6" id="KW-1185">Reference proteome</keyword>
<keyword evidence="2" id="KW-0378">Hydrolase</keyword>
<dbReference type="SUPFAM" id="SSF51395">
    <property type="entry name" value="FMN-linked oxidoreductases"/>
    <property type="match status" value="1"/>
</dbReference>